<organism evidence="12 13">
    <name type="scientific">Dinothrombium tinctorium</name>
    <dbReference type="NCBI Taxonomy" id="1965070"/>
    <lineage>
        <taxon>Eukaryota</taxon>
        <taxon>Metazoa</taxon>
        <taxon>Ecdysozoa</taxon>
        <taxon>Arthropoda</taxon>
        <taxon>Chelicerata</taxon>
        <taxon>Arachnida</taxon>
        <taxon>Acari</taxon>
        <taxon>Acariformes</taxon>
        <taxon>Trombidiformes</taxon>
        <taxon>Prostigmata</taxon>
        <taxon>Anystina</taxon>
        <taxon>Parasitengona</taxon>
        <taxon>Trombidioidea</taxon>
        <taxon>Trombidiidae</taxon>
        <taxon>Dinothrombium</taxon>
    </lineage>
</organism>
<dbReference type="PANTHER" id="PTHR10218">
    <property type="entry name" value="GTP-BINDING PROTEIN ALPHA SUBUNIT"/>
    <property type="match status" value="1"/>
</dbReference>
<evidence type="ECO:0000256" key="3">
    <source>
        <dbReference type="ARBA" id="ARBA00011356"/>
    </source>
</evidence>
<reference evidence="12 13" key="1">
    <citation type="journal article" date="2018" name="Gigascience">
        <title>Genomes of trombidid mites reveal novel predicted allergens and laterally-transferred genes associated with secondary metabolism.</title>
        <authorList>
            <person name="Dong X."/>
            <person name="Chaisiri K."/>
            <person name="Xia D."/>
            <person name="Armstrong S.D."/>
            <person name="Fang Y."/>
            <person name="Donnelly M.J."/>
            <person name="Kadowaki T."/>
            <person name="McGarry J.W."/>
            <person name="Darby A.C."/>
            <person name="Makepeace B.L."/>
        </authorList>
    </citation>
    <scope>NUCLEOTIDE SEQUENCE [LARGE SCALE GENOMIC DNA]</scope>
    <source>
        <strain evidence="12">UoL-WK</strain>
    </source>
</reference>
<dbReference type="Gene3D" id="3.40.50.300">
    <property type="entry name" value="P-loop containing nucleotide triphosphate hydrolases"/>
    <property type="match status" value="1"/>
</dbReference>
<dbReference type="GO" id="GO:0007191">
    <property type="term" value="P:adenylate cyclase-activating dopamine receptor signaling pathway"/>
    <property type="evidence" value="ECO:0007669"/>
    <property type="project" value="TreeGrafter"/>
</dbReference>
<evidence type="ECO:0000256" key="8">
    <source>
        <dbReference type="ARBA" id="ARBA00023224"/>
    </source>
</evidence>
<dbReference type="AlphaFoldDB" id="A0A3S3P131"/>
<keyword evidence="7 9" id="KW-0342">GTP-binding</keyword>
<dbReference type="Pfam" id="PF00503">
    <property type="entry name" value="G-alpha"/>
    <property type="match status" value="1"/>
</dbReference>
<feature type="binding site" evidence="10">
    <location>
        <position position="14"/>
    </location>
    <ligand>
        <name>Mg(2+)</name>
        <dbReference type="ChEBI" id="CHEBI:18420"/>
    </ligand>
</feature>
<feature type="binding site" evidence="9">
    <location>
        <begin position="245"/>
        <end position="248"/>
    </location>
    <ligand>
        <name>GTP</name>
        <dbReference type="ChEBI" id="CHEBI:37565"/>
    </ligand>
</feature>
<dbReference type="GO" id="GO:0007606">
    <property type="term" value="P:sensory perception of chemical stimulus"/>
    <property type="evidence" value="ECO:0007669"/>
    <property type="project" value="TreeGrafter"/>
</dbReference>
<dbReference type="GO" id="GO:0005525">
    <property type="term" value="F:GTP binding"/>
    <property type="evidence" value="ECO:0007669"/>
    <property type="project" value="UniProtKB-UniRule"/>
</dbReference>
<dbReference type="PANTHER" id="PTHR10218:SF367">
    <property type="entry name" value="GUANINE NUCLEOTIDE-BINDING PROTEIN G(F) SUBUNIT ALPHA"/>
    <property type="match status" value="1"/>
</dbReference>
<dbReference type="InterPro" id="IPR001019">
    <property type="entry name" value="Gprotein_alpha_su"/>
</dbReference>
<dbReference type="EMBL" id="NCKU01002338">
    <property type="protein sequence ID" value="RWS09806.1"/>
    <property type="molecule type" value="Genomic_DNA"/>
</dbReference>
<evidence type="ECO:0000256" key="10">
    <source>
        <dbReference type="PIRSR" id="PIRSR601019-2"/>
    </source>
</evidence>
<evidence type="ECO:0000313" key="13">
    <source>
        <dbReference type="Proteomes" id="UP000285301"/>
    </source>
</evidence>
<dbReference type="Gene3D" id="1.10.400.10">
    <property type="entry name" value="GI Alpha 1, domain 2-like"/>
    <property type="match status" value="1"/>
</dbReference>
<comment type="similarity">
    <text evidence="2 11">Belongs to the G-alpha family. G(s) subfamily.</text>
</comment>
<evidence type="ECO:0000256" key="4">
    <source>
        <dbReference type="ARBA" id="ARBA00022723"/>
    </source>
</evidence>
<feature type="binding site" evidence="9">
    <location>
        <begin position="177"/>
        <end position="181"/>
    </location>
    <ligand>
        <name>GTP</name>
        <dbReference type="ChEBI" id="CHEBI:37565"/>
    </ligand>
</feature>
<sequence length="360" mass="42575">LSSMFIGAAESGKTTIIKQMKILHVQGFSDEERKEKVDEIRTNLLEAIKEIIENLEHLKLCSALTSEQSQASLDYLNSIDLRLSDYQFSDEFYYHTKNLWNDEIVQKSYQQSITFHIMDSAKYFLDRIDEISQEDYIPTDNDILRCRKRTSEIQKVEFDVKVPLKYGGGVQSFWMFDVGGQKGERRKWIQVFDGITAVLFLVACSTFDTVLREDKTNRLQEALTLFEEVWCSRFLRDSGFILFFNKQDILREKIDKGIDLSVYFPDYKTYDTSENRRDSLYEYKKARAFIRDKFLAITKKVPEHRKYSTDYIYYENVEESKKKECFWHYTTATDTDNIKRVFQDVHTMILVMNISKISLT</sequence>
<feature type="binding site" evidence="9">
    <location>
        <position position="332"/>
    </location>
    <ligand>
        <name>GTP</name>
        <dbReference type="ChEBI" id="CHEBI:37565"/>
    </ligand>
</feature>
<comment type="subunit">
    <text evidence="3 11">G proteins are composed of 3 units; alpha, beta and gamma. The alpha chain contains the guanine nucleotide binding site.</text>
</comment>
<dbReference type="SUPFAM" id="SSF47895">
    <property type="entry name" value="Transducin (alpha subunit), insertion domain"/>
    <property type="match status" value="1"/>
</dbReference>
<feature type="binding site" evidence="9">
    <location>
        <begin position="10"/>
        <end position="15"/>
    </location>
    <ligand>
        <name>GTP</name>
        <dbReference type="ChEBI" id="CHEBI:37565"/>
    </ligand>
</feature>
<evidence type="ECO:0000256" key="2">
    <source>
        <dbReference type="ARBA" id="ARBA00007172"/>
    </source>
</evidence>
<dbReference type="FunFam" id="1.10.400.10:FF:000010">
    <property type="entry name" value="Guanine nucleotide-binding protein alpha-13 subunit"/>
    <property type="match status" value="1"/>
</dbReference>
<feature type="binding site" evidence="9">
    <location>
        <begin position="119"/>
        <end position="120"/>
    </location>
    <ligand>
        <name>GTP</name>
        <dbReference type="ChEBI" id="CHEBI:37565"/>
    </ligand>
</feature>
<name>A0A3S3P131_9ACAR</name>
<dbReference type="STRING" id="1965070.A0A3S3P131"/>
<dbReference type="OrthoDB" id="5817230at2759"/>
<dbReference type="GO" id="GO:0001664">
    <property type="term" value="F:G protein-coupled receptor binding"/>
    <property type="evidence" value="ECO:0007669"/>
    <property type="project" value="TreeGrafter"/>
</dbReference>
<gene>
    <name evidence="12" type="ORF">B4U79_05408</name>
</gene>
<keyword evidence="8 11" id="KW-0807">Transducer</keyword>
<evidence type="ECO:0000256" key="7">
    <source>
        <dbReference type="ARBA" id="ARBA00023134"/>
    </source>
</evidence>
<keyword evidence="6 10" id="KW-0460">Magnesium</keyword>
<evidence type="ECO:0000256" key="9">
    <source>
        <dbReference type="PIRSR" id="PIRSR601019-1"/>
    </source>
</evidence>
<feature type="non-terminal residue" evidence="12">
    <location>
        <position position="1"/>
    </location>
</feature>
<dbReference type="GO" id="GO:0031683">
    <property type="term" value="F:G-protein beta/gamma-subunit complex binding"/>
    <property type="evidence" value="ECO:0007669"/>
    <property type="project" value="UniProtKB-UniRule"/>
</dbReference>
<accession>A0A3S3P131</accession>
<keyword evidence="11" id="KW-1003">Cell membrane</keyword>
<keyword evidence="11" id="KW-0472">Membrane</keyword>
<evidence type="ECO:0000313" key="12">
    <source>
        <dbReference type="EMBL" id="RWS09806.1"/>
    </source>
</evidence>
<evidence type="ECO:0000256" key="6">
    <source>
        <dbReference type="ARBA" id="ARBA00022842"/>
    </source>
</evidence>
<evidence type="ECO:0000256" key="1">
    <source>
        <dbReference type="ARBA" id="ARBA00003069"/>
    </source>
</evidence>
<keyword evidence="13" id="KW-1185">Reference proteome</keyword>
<proteinExistence type="inferred from homology"/>
<dbReference type="SMART" id="SM00275">
    <property type="entry name" value="G_alpha"/>
    <property type="match status" value="1"/>
</dbReference>
<feature type="binding site" evidence="10">
    <location>
        <position position="150"/>
    </location>
    <ligand>
        <name>Mg(2+)</name>
        <dbReference type="ChEBI" id="CHEBI:18420"/>
    </ligand>
</feature>
<keyword evidence="4 10" id="KW-0479">Metal-binding</keyword>
<dbReference type="PROSITE" id="PS51882">
    <property type="entry name" value="G_ALPHA"/>
    <property type="match status" value="1"/>
</dbReference>
<comment type="caution">
    <text evidence="12">The sequence shown here is derived from an EMBL/GenBank/DDBJ whole genome shotgun (WGS) entry which is preliminary data.</text>
</comment>
<dbReference type="Proteomes" id="UP000285301">
    <property type="component" value="Unassembled WGS sequence"/>
</dbReference>
<dbReference type="PRINTS" id="PR00443">
    <property type="entry name" value="GPROTEINAS"/>
</dbReference>
<dbReference type="InterPro" id="IPR000367">
    <property type="entry name" value="Gprotein_alpha_S"/>
</dbReference>
<dbReference type="SUPFAM" id="SSF52540">
    <property type="entry name" value="P-loop containing nucleoside triphosphate hydrolases"/>
    <property type="match status" value="1"/>
</dbReference>
<dbReference type="GO" id="GO:0046872">
    <property type="term" value="F:metal ion binding"/>
    <property type="evidence" value="ECO:0007669"/>
    <property type="project" value="UniProtKB-UniRule"/>
</dbReference>
<protein>
    <recommendedName>
        <fullName evidence="11">Guanine nucleotide-binding protein G(s) subunit alpha</fullName>
    </recommendedName>
    <alternativeName>
        <fullName evidence="11">Adenylate cyclase-stimulating G alpha protein</fullName>
    </alternativeName>
</protein>
<dbReference type="CDD" id="cd00066">
    <property type="entry name" value="G-alpha"/>
    <property type="match status" value="1"/>
</dbReference>
<feature type="binding site" evidence="9">
    <location>
        <begin position="144"/>
        <end position="150"/>
    </location>
    <ligand>
        <name>GTP</name>
        <dbReference type="ChEBI" id="CHEBI:37565"/>
    </ligand>
</feature>
<dbReference type="InterPro" id="IPR027417">
    <property type="entry name" value="P-loop_NTPase"/>
</dbReference>
<dbReference type="InterPro" id="IPR011025">
    <property type="entry name" value="GproteinA_insert"/>
</dbReference>
<comment type="subcellular location">
    <subcellularLocation>
        <location evidence="11">Cell membrane</location>
    </subcellularLocation>
</comment>
<dbReference type="PRINTS" id="PR00318">
    <property type="entry name" value="GPROTEINA"/>
</dbReference>
<evidence type="ECO:0000256" key="11">
    <source>
        <dbReference type="RuleBase" id="RU369121"/>
    </source>
</evidence>
<comment type="function">
    <text evidence="1">Guanine nucleotide-binding proteins (G proteins) are involved as modulators or transducers in various transmembrane signaling systems.</text>
</comment>
<dbReference type="GO" id="GO:0003924">
    <property type="term" value="F:GTPase activity"/>
    <property type="evidence" value="ECO:0007669"/>
    <property type="project" value="UniProtKB-UniRule"/>
</dbReference>
<comment type="function">
    <text evidence="11">Guanine nucleotide-binding proteins (G proteins) function as transducers in numerous signaling pathways controlled by G protein-coupled receptors (GPCRs).</text>
</comment>
<dbReference type="GO" id="GO:0005737">
    <property type="term" value="C:cytoplasm"/>
    <property type="evidence" value="ECO:0007669"/>
    <property type="project" value="TreeGrafter"/>
</dbReference>
<keyword evidence="5 9" id="KW-0547">Nucleotide-binding</keyword>
<evidence type="ECO:0000256" key="5">
    <source>
        <dbReference type="ARBA" id="ARBA00022741"/>
    </source>
</evidence>
<dbReference type="GO" id="GO:0005834">
    <property type="term" value="C:heterotrimeric G-protein complex"/>
    <property type="evidence" value="ECO:0007669"/>
    <property type="project" value="UniProtKB-UniRule"/>
</dbReference>